<evidence type="ECO:0000313" key="1">
    <source>
        <dbReference type="EMBL" id="JAD18468.1"/>
    </source>
</evidence>
<protein>
    <submittedName>
        <fullName evidence="1">Uncharacterized protein</fullName>
    </submittedName>
</protein>
<name>A0A0A8Y0B0_ARUDO</name>
<sequence length="39" mass="4473">MGSKVEERNLGVENNNYKMKTCLINTDETRLLMSLTKPT</sequence>
<dbReference type="EMBL" id="GBRH01279427">
    <property type="protein sequence ID" value="JAD18468.1"/>
    <property type="molecule type" value="Transcribed_RNA"/>
</dbReference>
<reference evidence="1" key="1">
    <citation type="submission" date="2014-09" db="EMBL/GenBank/DDBJ databases">
        <authorList>
            <person name="Magalhaes I.L.F."/>
            <person name="Oliveira U."/>
            <person name="Santos F.R."/>
            <person name="Vidigal T.H.D.A."/>
            <person name="Brescovit A.D."/>
            <person name="Santos A.J."/>
        </authorList>
    </citation>
    <scope>NUCLEOTIDE SEQUENCE</scope>
    <source>
        <tissue evidence="1">Shoot tissue taken approximately 20 cm above the soil surface</tissue>
    </source>
</reference>
<reference evidence="1" key="2">
    <citation type="journal article" date="2015" name="Data Brief">
        <title>Shoot transcriptome of the giant reed, Arundo donax.</title>
        <authorList>
            <person name="Barrero R.A."/>
            <person name="Guerrero F.D."/>
            <person name="Moolhuijzen P."/>
            <person name="Goolsby J.A."/>
            <person name="Tidwell J."/>
            <person name="Bellgard S.E."/>
            <person name="Bellgard M.I."/>
        </authorList>
    </citation>
    <scope>NUCLEOTIDE SEQUENCE</scope>
    <source>
        <tissue evidence="1">Shoot tissue taken approximately 20 cm above the soil surface</tissue>
    </source>
</reference>
<organism evidence="1">
    <name type="scientific">Arundo donax</name>
    <name type="common">Giant reed</name>
    <name type="synonym">Donax arundinaceus</name>
    <dbReference type="NCBI Taxonomy" id="35708"/>
    <lineage>
        <taxon>Eukaryota</taxon>
        <taxon>Viridiplantae</taxon>
        <taxon>Streptophyta</taxon>
        <taxon>Embryophyta</taxon>
        <taxon>Tracheophyta</taxon>
        <taxon>Spermatophyta</taxon>
        <taxon>Magnoliopsida</taxon>
        <taxon>Liliopsida</taxon>
        <taxon>Poales</taxon>
        <taxon>Poaceae</taxon>
        <taxon>PACMAD clade</taxon>
        <taxon>Arundinoideae</taxon>
        <taxon>Arundineae</taxon>
        <taxon>Arundo</taxon>
    </lineage>
</organism>
<accession>A0A0A8Y0B0</accession>
<proteinExistence type="predicted"/>
<dbReference type="AlphaFoldDB" id="A0A0A8Y0B0"/>